<keyword evidence="2" id="KW-0732">Signal</keyword>
<sequence length="326" mass="34068">MNSLYKACKLLVASSLSVLVAAAGASEVTWPNKPVQLVVPFAPGGNTDMVARILAGGLSHEIKQPVVVENRAGAGSLIATNYVANAQPDGYTLLLNTVALVTTPLVSAAVDGDLASKFAPVAQVASVPKVLITNPSFPANSVAELVAYAKKAEKPLTYGTPGNGSVTHLMGELFAMEMGVPLVQVPYRGSAPALTGLMGGEIDMIFEDLPPATPFINSGKLKALVMASNERNTAFPNVASAGEQHLSALIVEPWNGVLAPAQTPPAVVHALEQAIAKVVASEDYRSRLAKASAQATYRDSQAYGQFIQTEAKRWAQVVQKAGIEKQ</sequence>
<evidence type="ECO:0000256" key="2">
    <source>
        <dbReference type="SAM" id="SignalP"/>
    </source>
</evidence>
<feature type="chain" id="PRO_5020217823" evidence="2">
    <location>
        <begin position="26"/>
        <end position="326"/>
    </location>
</feature>
<dbReference type="Gene3D" id="3.40.190.150">
    <property type="entry name" value="Bordetella uptake gene, domain 1"/>
    <property type="match status" value="1"/>
</dbReference>
<name>A0A4S8F698_9BURK</name>
<dbReference type="CDD" id="cd07012">
    <property type="entry name" value="PBP2_Bug_TTT"/>
    <property type="match status" value="1"/>
</dbReference>
<organism evidence="3 4">
    <name type="scientific">Lampropedia puyangensis</name>
    <dbReference type="NCBI Taxonomy" id="1330072"/>
    <lineage>
        <taxon>Bacteria</taxon>
        <taxon>Pseudomonadati</taxon>
        <taxon>Pseudomonadota</taxon>
        <taxon>Betaproteobacteria</taxon>
        <taxon>Burkholderiales</taxon>
        <taxon>Comamonadaceae</taxon>
        <taxon>Lampropedia</taxon>
    </lineage>
</organism>
<dbReference type="RefSeq" id="WP_136573217.1">
    <property type="nucleotide sequence ID" value="NZ_STFG01000006.1"/>
</dbReference>
<dbReference type="InterPro" id="IPR005064">
    <property type="entry name" value="BUG"/>
</dbReference>
<gene>
    <name evidence="3" type="ORF">E9531_07965</name>
</gene>
<evidence type="ECO:0000313" key="4">
    <source>
        <dbReference type="Proteomes" id="UP000308917"/>
    </source>
</evidence>
<proteinExistence type="inferred from homology"/>
<dbReference type="Proteomes" id="UP000308917">
    <property type="component" value="Unassembled WGS sequence"/>
</dbReference>
<dbReference type="InterPro" id="IPR042100">
    <property type="entry name" value="Bug_dom1"/>
</dbReference>
<dbReference type="Pfam" id="PF03401">
    <property type="entry name" value="TctC"/>
    <property type="match status" value="1"/>
</dbReference>
<dbReference type="PANTHER" id="PTHR42928">
    <property type="entry name" value="TRICARBOXYLATE-BINDING PROTEIN"/>
    <property type="match status" value="1"/>
</dbReference>
<dbReference type="SUPFAM" id="SSF53850">
    <property type="entry name" value="Periplasmic binding protein-like II"/>
    <property type="match status" value="1"/>
</dbReference>
<comment type="caution">
    <text evidence="3">The sequence shown here is derived from an EMBL/GenBank/DDBJ whole genome shotgun (WGS) entry which is preliminary data.</text>
</comment>
<reference evidence="3 4" key="1">
    <citation type="journal article" date="2015" name="Antonie Van Leeuwenhoek">
        <title>Lampropedia puyangensis sp. nov., isolated from symptomatic bark of Populus ? euramericana canker and emended description of Lampropedia hyalina (Ehrenberg 1832) Lee et al. 2004.</title>
        <authorList>
            <person name="Li Y."/>
            <person name="Wang T."/>
            <person name="Piao C.G."/>
            <person name="Wang L.F."/>
            <person name="Tian G.Z."/>
            <person name="Zhu T.H."/>
            <person name="Guo M.W."/>
        </authorList>
    </citation>
    <scope>NUCLEOTIDE SEQUENCE [LARGE SCALE GENOMIC DNA]</scope>
    <source>
        <strain evidence="3 4">2-bin</strain>
    </source>
</reference>
<evidence type="ECO:0000256" key="1">
    <source>
        <dbReference type="ARBA" id="ARBA00006987"/>
    </source>
</evidence>
<feature type="signal peptide" evidence="2">
    <location>
        <begin position="1"/>
        <end position="25"/>
    </location>
</feature>
<evidence type="ECO:0000313" key="3">
    <source>
        <dbReference type="EMBL" id="THU02597.1"/>
    </source>
</evidence>
<dbReference type="PIRSF" id="PIRSF017082">
    <property type="entry name" value="YflP"/>
    <property type="match status" value="1"/>
</dbReference>
<dbReference type="Gene3D" id="3.40.190.10">
    <property type="entry name" value="Periplasmic binding protein-like II"/>
    <property type="match status" value="1"/>
</dbReference>
<comment type="similarity">
    <text evidence="1">Belongs to the UPF0065 (bug) family.</text>
</comment>
<dbReference type="OrthoDB" id="5171643at2"/>
<dbReference type="AlphaFoldDB" id="A0A4S8F698"/>
<dbReference type="EMBL" id="STFG01000006">
    <property type="protein sequence ID" value="THU02597.1"/>
    <property type="molecule type" value="Genomic_DNA"/>
</dbReference>
<keyword evidence="4" id="KW-1185">Reference proteome</keyword>
<protein>
    <submittedName>
        <fullName evidence="3">Tripartite tricarboxylate transporter substrate binding protein</fullName>
    </submittedName>
</protein>
<dbReference type="PANTHER" id="PTHR42928:SF5">
    <property type="entry name" value="BLR1237 PROTEIN"/>
    <property type="match status" value="1"/>
</dbReference>
<accession>A0A4S8F698</accession>